<dbReference type="EMBL" id="JAGGKV010000044">
    <property type="protein sequence ID" value="MBP1967827.1"/>
    <property type="molecule type" value="Genomic_DNA"/>
</dbReference>
<feature type="transmembrane region" description="Helical" evidence="1">
    <location>
        <begin position="12"/>
        <end position="32"/>
    </location>
</feature>
<reference evidence="2 3" key="1">
    <citation type="submission" date="2021-03" db="EMBL/GenBank/DDBJ databases">
        <title>Genomic Encyclopedia of Type Strains, Phase IV (KMG-IV): sequencing the most valuable type-strain genomes for metagenomic binning, comparative biology and taxonomic classification.</title>
        <authorList>
            <person name="Goeker M."/>
        </authorList>
    </citation>
    <scope>NUCLEOTIDE SEQUENCE [LARGE SCALE GENOMIC DNA]</scope>
    <source>
        <strain evidence="2 3">DSM 24950</strain>
    </source>
</reference>
<accession>A0ABS4IA68</accession>
<evidence type="ECO:0000313" key="2">
    <source>
        <dbReference type="EMBL" id="MBP1967827.1"/>
    </source>
</evidence>
<keyword evidence="1" id="KW-0812">Transmembrane</keyword>
<comment type="caution">
    <text evidence="2">The sequence shown here is derived from an EMBL/GenBank/DDBJ whole genome shotgun (WGS) entry which is preliminary data.</text>
</comment>
<dbReference type="Proteomes" id="UP001519344">
    <property type="component" value="Unassembled WGS sequence"/>
</dbReference>
<organism evidence="2 3">
    <name type="scientific">Paenibacillus aceris</name>
    <dbReference type="NCBI Taxonomy" id="869555"/>
    <lineage>
        <taxon>Bacteria</taxon>
        <taxon>Bacillati</taxon>
        <taxon>Bacillota</taxon>
        <taxon>Bacilli</taxon>
        <taxon>Bacillales</taxon>
        <taxon>Paenibacillaceae</taxon>
        <taxon>Paenibacillus</taxon>
    </lineage>
</organism>
<sequence>MTMRKMIKSILVKVVIAAILTIILSAVLYFLNLGPNPVGIFIVIMIILFFWDWILWGIINR</sequence>
<proteinExistence type="predicted"/>
<gene>
    <name evidence="2" type="ORF">J2Z65_007109</name>
</gene>
<name>A0ABS4IA68_9BACL</name>
<protein>
    <submittedName>
        <fullName evidence="2">Uncharacterized membrane protein YgaE (UPF0421/DUF939 family)</fullName>
    </submittedName>
</protein>
<evidence type="ECO:0000256" key="1">
    <source>
        <dbReference type="SAM" id="Phobius"/>
    </source>
</evidence>
<keyword evidence="3" id="KW-1185">Reference proteome</keyword>
<keyword evidence="1" id="KW-1133">Transmembrane helix</keyword>
<evidence type="ECO:0000313" key="3">
    <source>
        <dbReference type="Proteomes" id="UP001519344"/>
    </source>
</evidence>
<feature type="transmembrane region" description="Helical" evidence="1">
    <location>
        <begin position="38"/>
        <end position="59"/>
    </location>
</feature>
<keyword evidence="1" id="KW-0472">Membrane</keyword>